<accession>A0A0P1BBS5</accession>
<protein>
    <submittedName>
        <fullName evidence="1">Uncharacterized protein</fullName>
    </submittedName>
</protein>
<proteinExistence type="predicted"/>
<dbReference type="Proteomes" id="UP000054845">
    <property type="component" value="Unassembled WGS sequence"/>
</dbReference>
<sequence>MLLSSSHSQHLGMKLRILSAHIEIAARLRIRRDSQRFKRRLSAQLYDLDPGMYGVALSNVLLTCVACAEFICIPCAN</sequence>
<evidence type="ECO:0000313" key="2">
    <source>
        <dbReference type="Proteomes" id="UP000054845"/>
    </source>
</evidence>
<organism evidence="1 2">
    <name type="scientific">Ceraceosorus bombacis</name>
    <dbReference type="NCBI Taxonomy" id="401625"/>
    <lineage>
        <taxon>Eukaryota</taxon>
        <taxon>Fungi</taxon>
        <taxon>Dikarya</taxon>
        <taxon>Basidiomycota</taxon>
        <taxon>Ustilaginomycotina</taxon>
        <taxon>Exobasidiomycetes</taxon>
        <taxon>Ceraceosorales</taxon>
        <taxon>Ceraceosoraceae</taxon>
        <taxon>Ceraceosorus</taxon>
    </lineage>
</organism>
<keyword evidence="2" id="KW-1185">Reference proteome</keyword>
<reference evidence="1 2" key="1">
    <citation type="submission" date="2014-09" db="EMBL/GenBank/DDBJ databases">
        <authorList>
            <person name="Magalhaes I.L.F."/>
            <person name="Oliveira U."/>
            <person name="Santos F.R."/>
            <person name="Vidigal T.H.D.A."/>
            <person name="Brescovit A.D."/>
            <person name="Santos A.J."/>
        </authorList>
    </citation>
    <scope>NUCLEOTIDE SEQUENCE [LARGE SCALE GENOMIC DNA]</scope>
</reference>
<evidence type="ECO:0000313" key="1">
    <source>
        <dbReference type="EMBL" id="CEH13469.1"/>
    </source>
</evidence>
<name>A0A0P1BBS5_9BASI</name>
<dbReference type="EMBL" id="CCYA01000221">
    <property type="protein sequence ID" value="CEH13469.1"/>
    <property type="molecule type" value="Genomic_DNA"/>
</dbReference>
<dbReference type="AlphaFoldDB" id="A0A0P1BBS5"/>